<gene>
    <name evidence="6" type="ORF">A4X03_0g5669</name>
    <name evidence="5" type="ORF">JKIAZH3_G7488</name>
</gene>
<dbReference type="Proteomes" id="UP000836402">
    <property type="component" value="Unassembled WGS sequence"/>
</dbReference>
<reference evidence="6" key="1">
    <citation type="submission" date="2016-04" db="EMBL/GenBank/DDBJ databases">
        <authorList>
            <person name="Nguyen H.D."/>
            <person name="Kesanakurti P."/>
            <person name="Cullis J."/>
            <person name="Levesque C.A."/>
            <person name="Hambleton S."/>
        </authorList>
    </citation>
    <scope>NUCLEOTIDE SEQUENCE</scope>
    <source>
        <strain evidence="6">DAOMC 238032</strain>
    </source>
</reference>
<dbReference type="EMBL" id="CAJHJG010001879">
    <property type="protein sequence ID" value="CAD6915622.1"/>
    <property type="molecule type" value="Genomic_DNA"/>
</dbReference>
<feature type="transmembrane region" description="Helical" evidence="2">
    <location>
        <begin position="669"/>
        <end position="690"/>
    </location>
</feature>
<dbReference type="Proteomes" id="UP000077671">
    <property type="component" value="Unassembled WGS sequence"/>
</dbReference>
<keyword evidence="2" id="KW-0472">Membrane</keyword>
<feature type="transmembrane region" description="Helical" evidence="2">
    <location>
        <begin position="278"/>
        <end position="299"/>
    </location>
</feature>
<feature type="transmembrane region" description="Helical" evidence="2">
    <location>
        <begin position="906"/>
        <end position="931"/>
    </location>
</feature>
<keyword evidence="8" id="KW-1185">Reference proteome</keyword>
<keyword evidence="2" id="KW-1133">Transmembrane helix</keyword>
<evidence type="ECO:0000256" key="2">
    <source>
        <dbReference type="SAM" id="Phobius"/>
    </source>
</evidence>
<evidence type="ECO:0000313" key="8">
    <source>
        <dbReference type="Proteomes" id="UP000836402"/>
    </source>
</evidence>
<feature type="transmembrane region" description="Helical" evidence="2">
    <location>
        <begin position="802"/>
        <end position="821"/>
    </location>
</feature>
<feature type="transmembrane region" description="Helical" evidence="2">
    <location>
        <begin position="867"/>
        <end position="886"/>
    </location>
</feature>
<evidence type="ECO:0000259" key="4">
    <source>
        <dbReference type="Pfam" id="PF10355"/>
    </source>
</evidence>
<sequence length="981" mass="106229">MSGKGSAGTGEGAGARTMRSQGRIRKWTLLQAVGVAATTIAIGALPSSTSALKFGEASLNSLVSSSRRLPFLAIRHGDHSHDEEEKEDEEPMPVEHGHQHDHLQPKPPIENPREHSHSHGHSHDMPAQPSSSIPYSNFTHDHGPFTSAQDLPDPWTAGTLLLPIPPPPPGQWGGHHHHHGNAPALTEFNETALFYAKGPAPLSYVEWDMNWGPARTNELRRFVAAGEAESDGQPLMGAVDGRWRQLFDERDPMRRAELNQALKSLVEKEEPARHGRLMAAHIAGCIIACFILLPLTLFFRAANSSLAPLCALAYLITLFLSLLLGGLYKALSPPLFAPNSHGKMGWSLFWISSVIFALDIIRLVRQIISVFVGPRAAGNGRWRTLWSRISSSAGSDQHDNDIALGEYESYSPAEEERMLRSAHADDDNDAEDVVALAKHIDSEEHAQTHTNMPPRSIQRHGSSSSSGSSGRTAAEDANCSSPTGTLIDTPRVSSAGSRFASPWTNNGAARSASPEDLADDLEKDSGAAEGHGRGCGPIRQHRRGLSSISTLWERETSPNRYVTASDDFSPSTHKRTTRQTWLQAFVRYTHVTVARSLPILAFATSYTGLTVYAGACRSNTINVCVAHGVKGGIFFWYGLLTFGRYVGAYAEHGWAWNARPKSRTTARRVAVAVPSAEFVECLVIFIYGATNTWMERFGANAGDPYTVKQVQHISIAVMYWFAGMLGMLIEMGWTKRLLGLPVALAHPSARVNHRSGAVDGRARLSARNDGGGSEEPLLIDDVNEYASELVDRQRAPPSYSGSFNPFPALCIGVTGVAMAAHHQDYVFEVQVHALWGNLLAAFAILRYLTYFFLYLRPATASILPGRPPTEALASLALTCGGVVFMLSSEEVSFLAMRTGWADIMMISNVTVALVCLSFCGIAGLFIAKAWAVKRELGRGRGTAAVAAAGRGRSVASASMAEVSRTSAAVPVFVLGEDDDEA</sequence>
<feature type="domain" description="DUF2427" evidence="3">
    <location>
        <begin position="270"/>
        <end position="360"/>
    </location>
</feature>
<organism evidence="6 7">
    <name type="scientific">Tilletia caries</name>
    <name type="common">wheat bunt fungus</name>
    <dbReference type="NCBI Taxonomy" id="13290"/>
    <lineage>
        <taxon>Eukaryota</taxon>
        <taxon>Fungi</taxon>
        <taxon>Dikarya</taxon>
        <taxon>Basidiomycota</taxon>
        <taxon>Ustilaginomycotina</taxon>
        <taxon>Exobasidiomycetes</taxon>
        <taxon>Tilletiales</taxon>
        <taxon>Tilletiaceae</taxon>
        <taxon>Tilletia</taxon>
    </lineage>
</organism>
<reference evidence="5" key="3">
    <citation type="submission" date="2020-10" db="EMBL/GenBank/DDBJ databases">
        <authorList>
            <person name="Sedaghatjoo S."/>
        </authorList>
    </citation>
    <scope>NUCLEOTIDE SEQUENCE</scope>
    <source>
        <strain evidence="5">AZH3</strain>
    </source>
</reference>
<feature type="transmembrane region" description="Helical" evidence="2">
    <location>
        <begin position="27"/>
        <end position="45"/>
    </location>
</feature>
<feature type="compositionally biased region" description="Polar residues" evidence="1">
    <location>
        <begin position="478"/>
        <end position="508"/>
    </location>
</feature>
<dbReference type="Pfam" id="PF10355">
    <property type="entry name" value="Ytp1"/>
    <property type="match status" value="1"/>
</dbReference>
<dbReference type="Pfam" id="PF10348">
    <property type="entry name" value="DUF2427"/>
    <property type="match status" value="1"/>
</dbReference>
<evidence type="ECO:0000259" key="3">
    <source>
        <dbReference type="Pfam" id="PF10348"/>
    </source>
</evidence>
<name>A0A177U3A6_9BASI</name>
<protein>
    <recommendedName>
        <fullName evidence="9">Protein YTP1-like C-terminal domain-containing protein</fullName>
    </recommendedName>
</protein>
<dbReference type="PANTHER" id="PTHR31685:SF3">
    <property type="entry name" value="INTEGRAL MEMBRANE PROTEIN (AFU_ORTHOLOGUE AFUA_6G12730)"/>
    <property type="match status" value="1"/>
</dbReference>
<feature type="transmembrane region" description="Helical" evidence="2">
    <location>
        <begin position="710"/>
        <end position="729"/>
    </location>
</feature>
<dbReference type="InterPro" id="IPR018827">
    <property type="entry name" value="YTP1_C"/>
</dbReference>
<feature type="domain" description="Protein YTP1-like C-terminal" evidence="4">
    <location>
        <begin position="601"/>
        <end position="928"/>
    </location>
</feature>
<feature type="compositionally biased region" description="Polar residues" evidence="1">
    <location>
        <begin position="128"/>
        <end position="138"/>
    </location>
</feature>
<dbReference type="EMBL" id="LWDD02000939">
    <property type="protein sequence ID" value="KAE8254760.1"/>
    <property type="molecule type" value="Genomic_DNA"/>
</dbReference>
<feature type="transmembrane region" description="Helical" evidence="2">
    <location>
        <begin position="306"/>
        <end position="328"/>
    </location>
</feature>
<keyword evidence="2" id="KW-0812">Transmembrane</keyword>
<comment type="caution">
    <text evidence="6">The sequence shown here is derived from an EMBL/GenBank/DDBJ whole genome shotgun (WGS) entry which is preliminary data.</text>
</comment>
<feature type="compositionally biased region" description="Low complexity" evidence="1">
    <location>
        <begin position="461"/>
        <end position="470"/>
    </location>
</feature>
<feature type="region of interest" description="Disordered" evidence="1">
    <location>
        <begin position="442"/>
        <end position="540"/>
    </location>
</feature>
<evidence type="ECO:0000256" key="1">
    <source>
        <dbReference type="SAM" id="MobiDB-lite"/>
    </source>
</evidence>
<evidence type="ECO:0000313" key="6">
    <source>
        <dbReference type="EMBL" id="KAE8254760.1"/>
    </source>
</evidence>
<evidence type="ECO:0008006" key="9">
    <source>
        <dbReference type="Google" id="ProtNLM"/>
    </source>
</evidence>
<evidence type="ECO:0000313" key="5">
    <source>
        <dbReference type="EMBL" id="CAD6915622.1"/>
    </source>
</evidence>
<proteinExistence type="predicted"/>
<feature type="compositionally biased region" description="Basic and acidic residues" evidence="1">
    <location>
        <begin position="523"/>
        <end position="532"/>
    </location>
</feature>
<feature type="compositionally biased region" description="Basic and acidic residues" evidence="1">
    <location>
        <begin position="111"/>
        <end position="124"/>
    </location>
</feature>
<feature type="transmembrane region" description="Helical" evidence="2">
    <location>
        <begin position="348"/>
        <end position="365"/>
    </location>
</feature>
<feature type="region of interest" description="Disordered" evidence="1">
    <location>
        <begin position="78"/>
        <end position="179"/>
    </location>
</feature>
<dbReference type="PANTHER" id="PTHR31685">
    <property type="entry name" value="INTEGRAL MEMBRANE PROTEIN (AFU_ORTHOLOGUE AFUA_6G12730)-RELATED"/>
    <property type="match status" value="1"/>
</dbReference>
<dbReference type="AlphaFoldDB" id="A0A177U3A6"/>
<accession>A0A177U3A6</accession>
<reference evidence="6" key="2">
    <citation type="journal article" date="2019" name="IMA Fungus">
        <title>Genome sequencing and comparison of five Tilletia species to identify candidate genes for the detection of regulated species infecting wheat.</title>
        <authorList>
            <person name="Nguyen H.D.T."/>
            <person name="Sultana T."/>
            <person name="Kesanakurti P."/>
            <person name="Hambleton S."/>
        </authorList>
    </citation>
    <scope>NUCLEOTIDE SEQUENCE</scope>
    <source>
        <strain evidence="6">DAOMC 238032</strain>
    </source>
</reference>
<dbReference type="InterPro" id="IPR018825">
    <property type="entry name" value="DUF2427"/>
</dbReference>
<evidence type="ECO:0000313" key="7">
    <source>
        <dbReference type="Proteomes" id="UP000077671"/>
    </source>
</evidence>
<feature type="compositionally biased region" description="Basic and acidic residues" evidence="1">
    <location>
        <begin position="93"/>
        <end position="104"/>
    </location>
</feature>
<feature type="transmembrane region" description="Helical" evidence="2">
    <location>
        <begin position="833"/>
        <end position="855"/>
    </location>
</feature>